<keyword evidence="2" id="KW-1185">Reference proteome</keyword>
<name>A0A2J6PW68_9HELO</name>
<dbReference type="AlphaFoldDB" id="A0A2J6PW68"/>
<dbReference type="Proteomes" id="UP000235672">
    <property type="component" value="Unassembled WGS sequence"/>
</dbReference>
<sequence length="152" mass="17411">MTRIHSSFDVYDKPYTPVKVKGYNPHVVNERRCRLHGSHIRQKPTIQATQPNSNQLPVNEQMSIPENREMFMQAVKEYKGQGWSAVLDRINVLLCAQNIDNIQGRVLLQSNASWPEPGAEMPASTSIGPLFGGKSSRRFWHLKQYHKVRINS</sequence>
<dbReference type="Gene3D" id="3.20.20.70">
    <property type="entry name" value="Aldolase class I"/>
    <property type="match status" value="1"/>
</dbReference>
<accession>A0A2J6PW68</accession>
<gene>
    <name evidence="1" type="ORF">NA56DRAFT_751525</name>
</gene>
<dbReference type="STRING" id="1745343.A0A2J6PW68"/>
<evidence type="ECO:0000313" key="2">
    <source>
        <dbReference type="Proteomes" id="UP000235672"/>
    </source>
</evidence>
<dbReference type="OrthoDB" id="1711136at2759"/>
<organism evidence="1 2">
    <name type="scientific">Hyaloscypha hepaticicola</name>
    <dbReference type="NCBI Taxonomy" id="2082293"/>
    <lineage>
        <taxon>Eukaryota</taxon>
        <taxon>Fungi</taxon>
        <taxon>Dikarya</taxon>
        <taxon>Ascomycota</taxon>
        <taxon>Pezizomycotina</taxon>
        <taxon>Leotiomycetes</taxon>
        <taxon>Helotiales</taxon>
        <taxon>Hyaloscyphaceae</taxon>
        <taxon>Hyaloscypha</taxon>
    </lineage>
</organism>
<evidence type="ECO:0000313" key="1">
    <source>
        <dbReference type="EMBL" id="PMD18224.1"/>
    </source>
</evidence>
<proteinExistence type="predicted"/>
<dbReference type="EMBL" id="KZ613495">
    <property type="protein sequence ID" value="PMD18224.1"/>
    <property type="molecule type" value="Genomic_DNA"/>
</dbReference>
<dbReference type="InterPro" id="IPR013785">
    <property type="entry name" value="Aldolase_TIM"/>
</dbReference>
<reference evidence="1 2" key="1">
    <citation type="submission" date="2016-05" db="EMBL/GenBank/DDBJ databases">
        <title>A degradative enzymes factory behind the ericoid mycorrhizal symbiosis.</title>
        <authorList>
            <consortium name="DOE Joint Genome Institute"/>
            <person name="Martino E."/>
            <person name="Morin E."/>
            <person name="Grelet G."/>
            <person name="Kuo A."/>
            <person name="Kohler A."/>
            <person name="Daghino S."/>
            <person name="Barry K."/>
            <person name="Choi C."/>
            <person name="Cichocki N."/>
            <person name="Clum A."/>
            <person name="Copeland A."/>
            <person name="Hainaut M."/>
            <person name="Haridas S."/>
            <person name="Labutti K."/>
            <person name="Lindquist E."/>
            <person name="Lipzen A."/>
            <person name="Khouja H.-R."/>
            <person name="Murat C."/>
            <person name="Ohm R."/>
            <person name="Olson A."/>
            <person name="Spatafora J."/>
            <person name="Veneault-Fourrey C."/>
            <person name="Henrissat B."/>
            <person name="Grigoriev I."/>
            <person name="Martin F."/>
            <person name="Perotto S."/>
        </authorList>
    </citation>
    <scope>NUCLEOTIDE SEQUENCE [LARGE SCALE GENOMIC DNA]</scope>
    <source>
        <strain evidence="1 2">UAMH 7357</strain>
    </source>
</reference>
<protein>
    <submittedName>
        <fullName evidence="1">Uncharacterized protein</fullName>
    </submittedName>
</protein>